<reference evidence="1" key="1">
    <citation type="submission" date="2020-10" db="EMBL/GenBank/DDBJ databases">
        <title>Ca. Dormibacterota MAGs.</title>
        <authorList>
            <person name="Montgomery K."/>
        </authorList>
    </citation>
    <scope>NUCLEOTIDE SEQUENCE [LARGE SCALE GENOMIC DNA]</scope>
    <source>
        <strain evidence="1">SC8812_S17_10</strain>
    </source>
</reference>
<dbReference type="RefSeq" id="WP_338204429.1">
    <property type="nucleotide sequence ID" value="NZ_JAEKNR010000209.1"/>
</dbReference>
<dbReference type="Proteomes" id="UP000612893">
    <property type="component" value="Unassembled WGS sequence"/>
</dbReference>
<name>A0A934K920_9BACT</name>
<protein>
    <submittedName>
        <fullName evidence="1">Ornithine cyclodeaminase family protein</fullName>
    </submittedName>
</protein>
<keyword evidence="2" id="KW-1185">Reference proteome</keyword>
<evidence type="ECO:0000313" key="1">
    <source>
        <dbReference type="EMBL" id="MBJ7600550.1"/>
    </source>
</evidence>
<dbReference type="SUPFAM" id="SSF51735">
    <property type="entry name" value="NAD(P)-binding Rossmann-fold domains"/>
    <property type="match status" value="1"/>
</dbReference>
<dbReference type="Gene3D" id="3.30.1780.10">
    <property type="entry name" value="ornithine cyclodeaminase, domain 1"/>
    <property type="match status" value="1"/>
</dbReference>
<sequence length="325" mass="34656">MLEAEVLYLSQEDVKAANVSMSEVCDAVEAAFKDQGNGLATMPAKSRLSPDASRYYSAMPAVLPGLGIASVKWNAIFSGNPARGLPFVTGLLILNDDETGLPISVMDANWITAKRTGAASAVTARHLLAGQPERVGIYGCGVQGRTHAEALRAVFPSMRAIQAYDPSPPALASYVAEVERAQGIQVVPASTPREAISGCQLVITATPTTVRSEVLERDWLEPGQVIVSIDYDCYWTPGALGRLNAVFTDDLAQFEKSREYGGYYRHLHATPRELPKLLAGHCEGRTGPEQVIAAFNSGIAVEDAATAHLVYRAATSSGIGTRLPL</sequence>
<dbReference type="EMBL" id="JAEKNR010000209">
    <property type="protein sequence ID" value="MBJ7600550.1"/>
    <property type="molecule type" value="Genomic_DNA"/>
</dbReference>
<dbReference type="InterPro" id="IPR003462">
    <property type="entry name" value="ODC_Mu_crystall"/>
</dbReference>
<dbReference type="Gene3D" id="3.40.50.720">
    <property type="entry name" value="NAD(P)-binding Rossmann-like Domain"/>
    <property type="match status" value="1"/>
</dbReference>
<accession>A0A934K920</accession>
<organism evidence="1 2">
    <name type="scientific">Candidatus Nephthysia bennettiae</name>
    <dbReference type="NCBI Taxonomy" id="3127016"/>
    <lineage>
        <taxon>Bacteria</taxon>
        <taxon>Bacillati</taxon>
        <taxon>Candidatus Dormiibacterota</taxon>
        <taxon>Candidatus Dormibacteria</taxon>
        <taxon>Candidatus Dormibacterales</taxon>
        <taxon>Candidatus Dormibacteraceae</taxon>
        <taxon>Candidatus Nephthysia</taxon>
    </lineage>
</organism>
<comment type="caution">
    <text evidence="1">The sequence shown here is derived from an EMBL/GenBank/DDBJ whole genome shotgun (WGS) entry which is preliminary data.</text>
</comment>
<proteinExistence type="predicted"/>
<dbReference type="InterPro" id="IPR023401">
    <property type="entry name" value="ODC_N"/>
</dbReference>
<evidence type="ECO:0000313" key="2">
    <source>
        <dbReference type="Proteomes" id="UP000612893"/>
    </source>
</evidence>
<dbReference type="InterPro" id="IPR036291">
    <property type="entry name" value="NAD(P)-bd_dom_sf"/>
</dbReference>
<dbReference type="PIRSF" id="PIRSF001439">
    <property type="entry name" value="CryM"/>
    <property type="match status" value="1"/>
</dbReference>
<dbReference type="AlphaFoldDB" id="A0A934K920"/>
<dbReference type="PANTHER" id="PTHR13812:SF19">
    <property type="entry name" value="KETIMINE REDUCTASE MU-CRYSTALLIN"/>
    <property type="match status" value="1"/>
</dbReference>
<dbReference type="PANTHER" id="PTHR13812">
    <property type="entry name" value="KETIMINE REDUCTASE MU-CRYSTALLIN"/>
    <property type="match status" value="1"/>
</dbReference>
<dbReference type="Pfam" id="PF02423">
    <property type="entry name" value="OCD_Mu_crystall"/>
    <property type="match status" value="1"/>
</dbReference>
<gene>
    <name evidence="1" type="ORF">JF922_21080</name>
</gene>